<keyword evidence="6" id="KW-1185">Reference proteome</keyword>
<reference evidence="5 6" key="2">
    <citation type="submission" date="2014-10" db="EMBL/GenBank/DDBJ databases">
        <title>Comparative genomics of the Paenibacillus odorifer group.</title>
        <authorList>
            <person name="Tsai Y.-C."/>
            <person name="Martin N."/>
            <person name="Korlach J."/>
            <person name="Wiedmann M."/>
        </authorList>
    </citation>
    <scope>NUCLEOTIDE SEQUENCE [LARGE SCALE GENOMIC DNA]</scope>
    <source>
        <strain evidence="5 6">DSM 18334</strain>
    </source>
</reference>
<dbReference type="InterPro" id="IPR052047">
    <property type="entry name" value="GH94_Enzymes"/>
</dbReference>
<dbReference type="InterPro" id="IPR011013">
    <property type="entry name" value="Gal_mutarotase_sf_dom"/>
</dbReference>
<dbReference type="InterPro" id="IPR037018">
    <property type="entry name" value="GH65_N"/>
</dbReference>
<dbReference type="SUPFAM" id="SSF74650">
    <property type="entry name" value="Galactose mutarotase-like"/>
    <property type="match status" value="1"/>
</dbReference>
<dbReference type="STRING" id="268407.PWYN_03650"/>
<dbReference type="CDD" id="cd11749">
    <property type="entry name" value="GH94N_LBP_like"/>
    <property type="match status" value="1"/>
</dbReference>
<dbReference type="AlphaFoldDB" id="A0A098M7P0"/>
<comment type="caution">
    <text evidence="5">The sequence shown here is derived from an EMBL/GenBank/DDBJ whole genome shotgun (WGS) entry which is preliminary data.</text>
</comment>
<dbReference type="Proteomes" id="UP000029734">
    <property type="component" value="Unassembled WGS sequence"/>
</dbReference>
<dbReference type="InterPro" id="IPR012341">
    <property type="entry name" value="6hp_glycosidase-like_sf"/>
</dbReference>
<evidence type="ECO:0000256" key="2">
    <source>
        <dbReference type="ARBA" id="ARBA00022679"/>
    </source>
</evidence>
<dbReference type="GO" id="GO:0016757">
    <property type="term" value="F:glycosyltransferase activity"/>
    <property type="evidence" value="ECO:0007669"/>
    <property type="project" value="UniProtKB-KW"/>
</dbReference>
<evidence type="ECO:0000313" key="6">
    <source>
        <dbReference type="Proteomes" id="UP000029734"/>
    </source>
</evidence>
<dbReference type="InterPro" id="IPR008928">
    <property type="entry name" value="6-hairpin_glycosidase_sf"/>
</dbReference>
<dbReference type="PANTHER" id="PTHR37469">
    <property type="entry name" value="CELLOBIONIC ACID PHOSPHORYLASE-RELATED"/>
    <property type="match status" value="1"/>
</dbReference>
<dbReference type="InterPro" id="IPR033432">
    <property type="entry name" value="GH94_catalytic"/>
</dbReference>
<dbReference type="InterPro" id="IPR010383">
    <property type="entry name" value="Glyco_hydrolase_94_b-supersand"/>
</dbReference>
<accession>A0A098M7P0</accession>
<evidence type="ECO:0000259" key="4">
    <source>
        <dbReference type="Pfam" id="PF17167"/>
    </source>
</evidence>
<sequence>MNKVKDKSKRGWEFTGDKGDFRLQKADRSSYLYFPLVNEGGMMSSVSPKLHGQTTSGHNTFLTPPISVEDLHNSRASRNFWIHVEGKGTWSAAGNSARQNADFYTEDAEEVELEAGFLWHRVSRSSKELNLSSQITSFVPCGNDKVELMKVVLTNNGETQQTLTPTAAIPLYARSADDLRDHRHVTSLLHRIFTSDYGIEVQPALSFDERGHRVNHTSYGVFGVEGDGNTPEGFFPVQEEFIGEGGSLDWPEAVVVNRAPDIIAGTGVHREGYEALGGIRFTTVTLMPGESVSYVVIMAIEDQRMDLEALIGKYGSSSSFDRLLEENKAFWSEKVNTVQFKTGDADADQWMKWVTLQPVLRRLYGNSFLPYHDYGRGGRGWRDLWQDCLALLIMEPAEVRNLLFDNYAGVRIDGSNATIIGQHPGEFIADRNNIPRVWMDHGAWPFMTTMLYLNHSGDMEFLNQEQGYFRDTFMSRCRERDHSLDLKEGSVLRTASGDIYKGTILEHILLQNLVPFFNVGEHNNIKLEGADWNDGLDMGADRGESVTFTSFYGSNLMDISLLLRDLKERTGQKIIEVAEEITILLDTMSEKVDYESISGKIALLNRFYASAPNKVSGVKASLDIDQVADDLAQKAEWIFNHLRQNEWVESEEGGGWFNGYYNNDGERVEGEFAEGVRMTLTGQVFPLMGHAASEDQVPQIIAAVERNLLDEKIGYRLNSQFGGIQQNLGRAFGFAFGHKENGAMFSHMTIMYGNALYKRGYVNEGRKVLESLYQLSTDFEVSHMYPGIPEYINESGRGMYTYLTGSASWLLLTMVTEVFGIKGKLGDLLLEPKLVGPQFDAEGKASIKTMFADRELEVLYKNTEGSAYGEYQISSVLINGAQVTLQRVSEGVLIARAELTSLQAGQCHLIEVELVKGK</sequence>
<keyword evidence="1" id="KW-0328">Glycosyltransferase</keyword>
<dbReference type="Pfam" id="PF17167">
    <property type="entry name" value="Glyco_hydro_94"/>
    <property type="match status" value="1"/>
</dbReference>
<dbReference type="eggNOG" id="COG3459">
    <property type="taxonomic scope" value="Bacteria"/>
</dbReference>
<gene>
    <name evidence="5" type="ORF">PWYN_03650</name>
</gene>
<feature type="domain" description="Glycosyl hydrolase 94 supersandwich" evidence="3">
    <location>
        <begin position="78"/>
        <end position="315"/>
    </location>
</feature>
<dbReference type="PANTHER" id="PTHR37469:SF2">
    <property type="entry name" value="CELLOBIONIC ACID PHOSPHORYLASE"/>
    <property type="match status" value="1"/>
</dbReference>
<dbReference type="Gene3D" id="2.70.98.40">
    <property type="entry name" value="Glycoside hydrolase, family 65, N-terminal domain"/>
    <property type="match status" value="1"/>
</dbReference>
<dbReference type="EMBL" id="JQCR01000002">
    <property type="protein sequence ID" value="KGE18560.1"/>
    <property type="molecule type" value="Genomic_DNA"/>
</dbReference>
<dbReference type="GO" id="GO:0030246">
    <property type="term" value="F:carbohydrate binding"/>
    <property type="evidence" value="ECO:0007669"/>
    <property type="project" value="InterPro"/>
</dbReference>
<reference evidence="5 6" key="1">
    <citation type="submission" date="2014-08" db="EMBL/GenBank/DDBJ databases">
        <authorList>
            <person name="den Bakker H.C."/>
        </authorList>
    </citation>
    <scope>NUCLEOTIDE SEQUENCE [LARGE SCALE GENOMIC DNA]</scope>
    <source>
        <strain evidence="5 6">DSM 18334</strain>
    </source>
</reference>
<evidence type="ECO:0000313" key="5">
    <source>
        <dbReference type="EMBL" id="KGE18560.1"/>
    </source>
</evidence>
<dbReference type="OrthoDB" id="9762900at2"/>
<evidence type="ECO:0000256" key="1">
    <source>
        <dbReference type="ARBA" id="ARBA00022676"/>
    </source>
</evidence>
<feature type="domain" description="Glycosyl hydrolase 94 catalytic" evidence="4">
    <location>
        <begin position="330"/>
        <end position="820"/>
    </location>
</feature>
<name>A0A098M7P0_9BACL</name>
<dbReference type="Pfam" id="PF06165">
    <property type="entry name" value="GH94_b-supersand"/>
    <property type="match status" value="1"/>
</dbReference>
<protein>
    <submittedName>
        <fullName evidence="5">Cellobiose phosphorylase</fullName>
    </submittedName>
</protein>
<organism evidence="5 6">
    <name type="scientific">Paenibacillus wynnii</name>
    <dbReference type="NCBI Taxonomy" id="268407"/>
    <lineage>
        <taxon>Bacteria</taxon>
        <taxon>Bacillati</taxon>
        <taxon>Bacillota</taxon>
        <taxon>Bacilli</taxon>
        <taxon>Bacillales</taxon>
        <taxon>Paenibacillaceae</taxon>
        <taxon>Paenibacillus</taxon>
    </lineage>
</organism>
<dbReference type="Gene3D" id="1.50.10.10">
    <property type="match status" value="1"/>
</dbReference>
<dbReference type="SUPFAM" id="SSF48208">
    <property type="entry name" value="Six-hairpin glycosidases"/>
    <property type="match status" value="1"/>
</dbReference>
<proteinExistence type="predicted"/>
<evidence type="ECO:0000259" key="3">
    <source>
        <dbReference type="Pfam" id="PF06165"/>
    </source>
</evidence>
<keyword evidence="2" id="KW-0808">Transferase</keyword>
<dbReference type="GO" id="GO:0005975">
    <property type="term" value="P:carbohydrate metabolic process"/>
    <property type="evidence" value="ECO:0007669"/>
    <property type="project" value="InterPro"/>
</dbReference>